<gene>
    <name evidence="1" type="ORF">CWE09_10710</name>
</gene>
<dbReference type="RefSeq" id="WP_126804041.1">
    <property type="nucleotide sequence ID" value="NZ_PIPL01000002.1"/>
</dbReference>
<name>A0A432W4C3_9GAMM</name>
<dbReference type="InterPro" id="IPR042230">
    <property type="entry name" value="CusF_sf"/>
</dbReference>
<dbReference type="AlphaFoldDB" id="A0A432W4C3"/>
<dbReference type="Gene3D" id="2.40.50.320">
    <property type="entry name" value="Copper binding periplasmic protein CusF"/>
    <property type="match status" value="1"/>
</dbReference>
<proteinExistence type="predicted"/>
<evidence type="ECO:0008006" key="3">
    <source>
        <dbReference type="Google" id="ProtNLM"/>
    </source>
</evidence>
<keyword evidence="2" id="KW-1185">Reference proteome</keyword>
<dbReference type="EMBL" id="PIPL01000002">
    <property type="protein sequence ID" value="RUO24338.1"/>
    <property type="molecule type" value="Genomic_DNA"/>
</dbReference>
<dbReference type="OrthoDB" id="5771277at2"/>
<comment type="caution">
    <text evidence="1">The sequence shown here is derived from an EMBL/GenBank/DDBJ whole genome shotgun (WGS) entry which is preliminary data.</text>
</comment>
<dbReference type="InterPro" id="IPR021647">
    <property type="entry name" value="CusF_Ec"/>
</dbReference>
<evidence type="ECO:0000313" key="2">
    <source>
        <dbReference type="Proteomes" id="UP000288293"/>
    </source>
</evidence>
<organism evidence="1 2">
    <name type="scientific">Aliidiomarina minuta</name>
    <dbReference type="NCBI Taxonomy" id="880057"/>
    <lineage>
        <taxon>Bacteria</taxon>
        <taxon>Pseudomonadati</taxon>
        <taxon>Pseudomonadota</taxon>
        <taxon>Gammaproteobacteria</taxon>
        <taxon>Alteromonadales</taxon>
        <taxon>Idiomarinaceae</taxon>
        <taxon>Aliidiomarina</taxon>
    </lineage>
</organism>
<dbReference type="Proteomes" id="UP000288293">
    <property type="component" value="Unassembled WGS sequence"/>
</dbReference>
<protein>
    <recommendedName>
        <fullName evidence="3">Copper-binding protein</fullName>
    </recommendedName>
</protein>
<dbReference type="Pfam" id="PF11604">
    <property type="entry name" value="CusF_Ec"/>
    <property type="match status" value="1"/>
</dbReference>
<reference evidence="1 2" key="1">
    <citation type="journal article" date="2011" name="Front. Microbiol.">
        <title>Genomic signatures of strain selection and enhancement in Bacillus atrophaeus var. globigii, a historical biowarfare simulant.</title>
        <authorList>
            <person name="Gibbons H.S."/>
            <person name="Broomall S.M."/>
            <person name="McNew L.A."/>
            <person name="Daligault H."/>
            <person name="Chapman C."/>
            <person name="Bruce D."/>
            <person name="Karavis M."/>
            <person name="Krepps M."/>
            <person name="McGregor P.A."/>
            <person name="Hong C."/>
            <person name="Park K.H."/>
            <person name="Akmal A."/>
            <person name="Feldman A."/>
            <person name="Lin J.S."/>
            <person name="Chang W.E."/>
            <person name="Higgs B.W."/>
            <person name="Demirev P."/>
            <person name="Lindquist J."/>
            <person name="Liem A."/>
            <person name="Fochler E."/>
            <person name="Read T.D."/>
            <person name="Tapia R."/>
            <person name="Johnson S."/>
            <person name="Bishop-Lilly K.A."/>
            <person name="Detter C."/>
            <person name="Han C."/>
            <person name="Sozhamannan S."/>
            <person name="Rosenzweig C.N."/>
            <person name="Skowronski E.W."/>
        </authorList>
    </citation>
    <scope>NUCLEOTIDE SEQUENCE [LARGE SCALE GENOMIC DNA]</scope>
    <source>
        <strain evidence="1 2">MLST1</strain>
    </source>
</reference>
<evidence type="ECO:0000313" key="1">
    <source>
        <dbReference type="EMBL" id="RUO24338.1"/>
    </source>
</evidence>
<accession>A0A432W4C3</accession>
<sequence>MSTFSQVITAVAVTFFVNGAVLAHQEHSHHQHGHAHSEKHAEAEFVRAEVVEVDLEHKEVVLKHEAIEHLNMPAMTMAFSAADDVEISALSAGDEIKVKVERQDRDFVIIEMKAEIDHHAH</sequence>